<keyword evidence="3" id="KW-1185">Reference proteome</keyword>
<reference evidence="2" key="1">
    <citation type="submission" date="2021-01" db="EMBL/GenBank/DDBJ databases">
        <title>Phytophthora aleatoria, a newly-described species from Pinus radiata is distinct from Phytophthora cactorum isolates based on comparative genomics.</title>
        <authorList>
            <person name="Mcdougal R."/>
            <person name="Panda P."/>
            <person name="Williams N."/>
            <person name="Studholme D.J."/>
        </authorList>
    </citation>
    <scope>NUCLEOTIDE SEQUENCE</scope>
    <source>
        <strain evidence="2">NZFS 4037</strain>
    </source>
</reference>
<organism evidence="2 3">
    <name type="scientific">Phytophthora aleatoria</name>
    <dbReference type="NCBI Taxonomy" id="2496075"/>
    <lineage>
        <taxon>Eukaryota</taxon>
        <taxon>Sar</taxon>
        <taxon>Stramenopiles</taxon>
        <taxon>Oomycota</taxon>
        <taxon>Peronosporomycetes</taxon>
        <taxon>Peronosporales</taxon>
        <taxon>Peronosporaceae</taxon>
        <taxon>Phytophthora</taxon>
    </lineage>
</organism>
<dbReference type="Proteomes" id="UP000709295">
    <property type="component" value="Unassembled WGS sequence"/>
</dbReference>
<sequence>MAAPALSTLTTWDTAMSWIDSVLLVPVTLDDVANIETVVTLLYMLAVVGIIPSVGKEGVLAAMALLPVVAPSTVVMLVVLVMRFRPRHRVTCTQPFCKRWSLKRTLDVQCS</sequence>
<evidence type="ECO:0000313" key="3">
    <source>
        <dbReference type="Proteomes" id="UP000709295"/>
    </source>
</evidence>
<dbReference type="AlphaFoldDB" id="A0A8J5IG77"/>
<feature type="transmembrane region" description="Helical" evidence="1">
    <location>
        <begin position="33"/>
        <end position="54"/>
    </location>
</feature>
<dbReference type="EMBL" id="JAENGY010001565">
    <property type="protein sequence ID" value="KAG6948404.1"/>
    <property type="molecule type" value="Genomic_DNA"/>
</dbReference>
<accession>A0A8J5IG77</accession>
<protein>
    <submittedName>
        <fullName evidence="2">Uncharacterized protein</fullName>
    </submittedName>
</protein>
<name>A0A8J5IG77_9STRA</name>
<evidence type="ECO:0000256" key="1">
    <source>
        <dbReference type="SAM" id="Phobius"/>
    </source>
</evidence>
<evidence type="ECO:0000313" key="2">
    <source>
        <dbReference type="EMBL" id="KAG6948404.1"/>
    </source>
</evidence>
<comment type="caution">
    <text evidence="2">The sequence shown here is derived from an EMBL/GenBank/DDBJ whole genome shotgun (WGS) entry which is preliminary data.</text>
</comment>
<keyword evidence="1" id="KW-0472">Membrane</keyword>
<keyword evidence="1" id="KW-0812">Transmembrane</keyword>
<feature type="transmembrane region" description="Helical" evidence="1">
    <location>
        <begin position="60"/>
        <end position="81"/>
    </location>
</feature>
<keyword evidence="1" id="KW-1133">Transmembrane helix</keyword>
<proteinExistence type="predicted"/>
<gene>
    <name evidence="2" type="ORF">JG688_00015104</name>
</gene>